<accession>A0A059F0M3</accession>
<evidence type="ECO:0000313" key="7">
    <source>
        <dbReference type="EMBL" id="KCZ80715.1"/>
    </source>
</evidence>
<dbReference type="STRING" id="1288291.A0A059F0M3"/>
<name>A0A059F0M3_9MICR</name>
<keyword evidence="3" id="KW-0521">NADP</keyword>
<evidence type="ECO:0000256" key="1">
    <source>
        <dbReference type="ARBA" id="ARBA00004240"/>
    </source>
</evidence>
<sequence>MLRDFIRYLKIDYRFLLSFLIRCILARLITIFVLLNIFFILGRMYNKYFWNKLKDKWIVITGCTDGIGKEIAIQLAKRKFKLCLLARNKDKLNELANSLRDNENIKEIVFDLNNDVPQDLFDDLPEIGLLINNAGVSLDFPDFFEDSNVKEIIKINVLTTSLLTKLAIKKMKKGNVIFVSSILAENTAPLLSAYSASKAYIKHLSESLSYENNVHSEVVFPGYVCTKMSKIRKPSLFVPSAKDFAASLIKTIGFSRVTIPYYPHLLINFVYTSIPSWVFGNVLIRKLLNVRKIALKKKKSS</sequence>
<feature type="transmembrane region" description="Helical" evidence="6">
    <location>
        <begin position="265"/>
        <end position="288"/>
    </location>
</feature>
<dbReference type="OrthoDB" id="5545019at2759"/>
<evidence type="ECO:0000256" key="4">
    <source>
        <dbReference type="ARBA" id="ARBA00023002"/>
    </source>
</evidence>
<dbReference type="HOGENOM" id="CLU_010194_38_0_1"/>
<dbReference type="SUPFAM" id="SSF51735">
    <property type="entry name" value="NAD(P)-binding Rossmann-fold domains"/>
    <property type="match status" value="1"/>
</dbReference>
<dbReference type="PRINTS" id="PR00080">
    <property type="entry name" value="SDRFAMILY"/>
</dbReference>
<dbReference type="PIRSF" id="PIRSF000126">
    <property type="entry name" value="11-beta-HSD1"/>
    <property type="match status" value="1"/>
</dbReference>
<dbReference type="PROSITE" id="PS00061">
    <property type="entry name" value="ADH_SHORT"/>
    <property type="match status" value="1"/>
</dbReference>
<evidence type="ECO:0000256" key="6">
    <source>
        <dbReference type="SAM" id="Phobius"/>
    </source>
</evidence>
<keyword evidence="6" id="KW-1133">Transmembrane helix</keyword>
<dbReference type="GO" id="GO:0005783">
    <property type="term" value="C:endoplasmic reticulum"/>
    <property type="evidence" value="ECO:0007669"/>
    <property type="project" value="UniProtKB-SubCell"/>
</dbReference>
<dbReference type="CDD" id="cd05356">
    <property type="entry name" value="17beta-HSD1_like_SDR_c"/>
    <property type="match status" value="1"/>
</dbReference>
<organism evidence="7 8">
    <name type="scientific">Anncaliia algerae PRA339</name>
    <dbReference type="NCBI Taxonomy" id="1288291"/>
    <lineage>
        <taxon>Eukaryota</taxon>
        <taxon>Fungi</taxon>
        <taxon>Fungi incertae sedis</taxon>
        <taxon>Microsporidia</taxon>
        <taxon>Tubulinosematoidea</taxon>
        <taxon>Tubulinosematidae</taxon>
        <taxon>Anncaliia</taxon>
    </lineage>
</organism>
<comment type="similarity">
    <text evidence="2 5">Belongs to the short-chain dehydrogenases/reductases (SDR) family.</text>
</comment>
<keyword evidence="4" id="KW-0560">Oxidoreductase</keyword>
<protein>
    <submittedName>
        <fullName evidence="7">Uncharacterized protein</fullName>
    </submittedName>
</protein>
<comment type="subcellular location">
    <subcellularLocation>
        <location evidence="1">Endoplasmic reticulum</location>
    </subcellularLocation>
</comment>
<reference evidence="8" key="1">
    <citation type="submission" date="2013-02" db="EMBL/GenBank/DDBJ databases">
        <authorList>
            <consortium name="The Broad Institute Genome Sequencing Platform"/>
            <person name="Cuomo C."/>
            <person name="Becnel J."/>
            <person name="Sanscrainte N."/>
            <person name="Walker B."/>
            <person name="Young S.K."/>
            <person name="Zeng Q."/>
            <person name="Gargeya S."/>
            <person name="Fitzgerald M."/>
            <person name="Haas B."/>
            <person name="Abouelleil A."/>
            <person name="Alvarado L."/>
            <person name="Arachchi H.M."/>
            <person name="Berlin A.M."/>
            <person name="Chapman S.B."/>
            <person name="Dewar J."/>
            <person name="Goldberg J."/>
            <person name="Griggs A."/>
            <person name="Gujja S."/>
            <person name="Hansen M."/>
            <person name="Howarth C."/>
            <person name="Imamovic A."/>
            <person name="Larimer J."/>
            <person name="McCowan C."/>
            <person name="Murphy C."/>
            <person name="Neiman D."/>
            <person name="Pearson M."/>
            <person name="Priest M."/>
            <person name="Roberts A."/>
            <person name="Saif S."/>
            <person name="Shea T."/>
            <person name="Sisk P."/>
            <person name="Sykes S."/>
            <person name="Wortman J."/>
            <person name="Nusbaum C."/>
            <person name="Birren B."/>
        </authorList>
    </citation>
    <scope>NUCLEOTIDE SEQUENCE [LARGE SCALE GENOMIC DNA]</scope>
    <source>
        <strain evidence="8">PRA339</strain>
    </source>
</reference>
<keyword evidence="6" id="KW-0812">Transmembrane</keyword>
<evidence type="ECO:0000256" key="2">
    <source>
        <dbReference type="ARBA" id="ARBA00006484"/>
    </source>
</evidence>
<dbReference type="AlphaFoldDB" id="A0A059F0M3"/>
<dbReference type="InterPro" id="IPR051019">
    <property type="entry name" value="VLCFA-Steroid_DH"/>
</dbReference>
<dbReference type="PRINTS" id="PR00081">
    <property type="entry name" value="GDHRDH"/>
</dbReference>
<dbReference type="Pfam" id="PF00106">
    <property type="entry name" value="adh_short"/>
    <property type="match status" value="1"/>
</dbReference>
<feature type="transmembrane region" description="Helical" evidence="6">
    <location>
        <begin position="15"/>
        <end position="42"/>
    </location>
</feature>
<dbReference type="PANTHER" id="PTHR43899:SF13">
    <property type="entry name" value="RH59310P"/>
    <property type="match status" value="1"/>
</dbReference>
<dbReference type="InterPro" id="IPR036291">
    <property type="entry name" value="NAD(P)-bd_dom_sf"/>
</dbReference>
<evidence type="ECO:0000313" key="8">
    <source>
        <dbReference type="Proteomes" id="UP000030655"/>
    </source>
</evidence>
<dbReference type="InterPro" id="IPR020904">
    <property type="entry name" value="Sc_DH/Rdtase_CS"/>
</dbReference>
<dbReference type="PANTHER" id="PTHR43899">
    <property type="entry name" value="RH59310P"/>
    <property type="match status" value="1"/>
</dbReference>
<dbReference type="VEuPathDB" id="MicrosporidiaDB:H312_01878"/>
<keyword evidence="6" id="KW-0472">Membrane</keyword>
<dbReference type="Gene3D" id="3.40.50.720">
    <property type="entry name" value="NAD(P)-binding Rossmann-like Domain"/>
    <property type="match status" value="1"/>
</dbReference>
<dbReference type="GO" id="GO:0016491">
    <property type="term" value="F:oxidoreductase activity"/>
    <property type="evidence" value="ECO:0007669"/>
    <property type="project" value="UniProtKB-KW"/>
</dbReference>
<keyword evidence="8" id="KW-1185">Reference proteome</keyword>
<proteinExistence type="inferred from homology"/>
<evidence type="ECO:0000256" key="3">
    <source>
        <dbReference type="ARBA" id="ARBA00022857"/>
    </source>
</evidence>
<dbReference type="InterPro" id="IPR002347">
    <property type="entry name" value="SDR_fam"/>
</dbReference>
<dbReference type="Proteomes" id="UP000030655">
    <property type="component" value="Unassembled WGS sequence"/>
</dbReference>
<reference evidence="7 8" key="2">
    <citation type="submission" date="2014-03" db="EMBL/GenBank/DDBJ databases">
        <title>The Genome Sequence of Anncaliia algerae insect isolate PRA339.</title>
        <authorList>
            <consortium name="The Broad Institute Genome Sequencing Platform"/>
            <consortium name="The Broad Institute Genome Sequencing Center for Infectious Disease"/>
            <person name="Cuomo C."/>
            <person name="Becnel J."/>
            <person name="Sanscrainte N."/>
            <person name="Walker B."/>
            <person name="Young S.K."/>
            <person name="Zeng Q."/>
            <person name="Gargeya S."/>
            <person name="Fitzgerald M."/>
            <person name="Haas B."/>
            <person name="Abouelleil A."/>
            <person name="Alvarado L."/>
            <person name="Arachchi H.M."/>
            <person name="Berlin A.M."/>
            <person name="Chapman S.B."/>
            <person name="Dewar J."/>
            <person name="Goldberg J."/>
            <person name="Griggs A."/>
            <person name="Gujja S."/>
            <person name="Hansen M."/>
            <person name="Howarth C."/>
            <person name="Imamovic A."/>
            <person name="Larimer J."/>
            <person name="McCowan C."/>
            <person name="Murphy C."/>
            <person name="Neiman D."/>
            <person name="Pearson M."/>
            <person name="Priest M."/>
            <person name="Roberts A."/>
            <person name="Saif S."/>
            <person name="Shea T."/>
            <person name="Sisk P."/>
            <person name="Sykes S."/>
            <person name="Wortman J."/>
            <person name="Nusbaum C."/>
            <person name="Birren B."/>
        </authorList>
    </citation>
    <scope>NUCLEOTIDE SEQUENCE [LARGE SCALE GENOMIC DNA]</scope>
    <source>
        <strain evidence="7 8">PRA339</strain>
    </source>
</reference>
<dbReference type="EMBL" id="KK365166">
    <property type="protein sequence ID" value="KCZ80715.1"/>
    <property type="molecule type" value="Genomic_DNA"/>
</dbReference>
<gene>
    <name evidence="7" type="ORF">H312_01878</name>
</gene>
<evidence type="ECO:0000256" key="5">
    <source>
        <dbReference type="RuleBase" id="RU000363"/>
    </source>
</evidence>